<dbReference type="OrthoDB" id="2836053at2759"/>
<dbReference type="AlphaFoldDB" id="A0A9P3URX3"/>
<comment type="caution">
    <text evidence="1">The sequence shown here is derived from an EMBL/GenBank/DDBJ whole genome shotgun (WGS) entry which is preliminary data.</text>
</comment>
<evidence type="ECO:0000313" key="2">
    <source>
        <dbReference type="Proteomes" id="UP001063166"/>
    </source>
</evidence>
<dbReference type="Proteomes" id="UP001063166">
    <property type="component" value="Unassembled WGS sequence"/>
</dbReference>
<protein>
    <submittedName>
        <fullName evidence="1">Uncharacterized protein</fullName>
    </submittedName>
</protein>
<dbReference type="EMBL" id="BRPK01000010">
    <property type="protein sequence ID" value="GLB41815.1"/>
    <property type="molecule type" value="Genomic_DNA"/>
</dbReference>
<organism evidence="1 2">
    <name type="scientific">Lyophyllum shimeji</name>
    <name type="common">Hon-shimeji</name>
    <name type="synonym">Tricholoma shimeji</name>
    <dbReference type="NCBI Taxonomy" id="47721"/>
    <lineage>
        <taxon>Eukaryota</taxon>
        <taxon>Fungi</taxon>
        <taxon>Dikarya</taxon>
        <taxon>Basidiomycota</taxon>
        <taxon>Agaricomycotina</taxon>
        <taxon>Agaricomycetes</taxon>
        <taxon>Agaricomycetidae</taxon>
        <taxon>Agaricales</taxon>
        <taxon>Tricholomatineae</taxon>
        <taxon>Lyophyllaceae</taxon>
        <taxon>Lyophyllum</taxon>
    </lineage>
</organism>
<name>A0A9P3URX3_LYOSH</name>
<proteinExistence type="predicted"/>
<evidence type="ECO:0000313" key="1">
    <source>
        <dbReference type="EMBL" id="GLB41815.1"/>
    </source>
</evidence>
<sequence>MDAVASDSVTLPIELIEHIILVLWSSPLSANDRITFMTSSLLVNKVWMSTFTRIASRDVHIPCPSYREQYMRTLAGCSSLFDKQSQSLPSTLLRSVTVKIRMTEDDAAALKDDEQDPPMGKTLESVLYELSLCNVPNLRTLHVEYENMGFDDVFQRGRFIAFPAQINNLVISFSFDPEMAAMGELLRVVHERQHPYIVRGHQRMLSKFGLDIKLALTSSGHCFLRGGTKPPDIVTEQASLELSKAIEGSRCGTTVM</sequence>
<accession>A0A9P3URX3</accession>
<reference evidence="1" key="1">
    <citation type="submission" date="2022-07" db="EMBL/GenBank/DDBJ databases">
        <title>The genome of Lyophyllum shimeji provides insight into the initial evolution of ectomycorrhizal fungal genome.</title>
        <authorList>
            <person name="Kobayashi Y."/>
            <person name="Shibata T."/>
            <person name="Hirakawa H."/>
            <person name="Shigenobu S."/>
            <person name="Nishiyama T."/>
            <person name="Yamada A."/>
            <person name="Hasebe M."/>
            <person name="Kawaguchi M."/>
        </authorList>
    </citation>
    <scope>NUCLEOTIDE SEQUENCE</scope>
    <source>
        <strain evidence="1">AT787</strain>
    </source>
</reference>
<gene>
    <name evidence="1" type="ORF">LshimejAT787_1004150</name>
</gene>
<keyword evidence="2" id="KW-1185">Reference proteome</keyword>